<gene>
    <name evidence="2" type="ORF">TTHERM_000274704</name>
</gene>
<keyword evidence="1" id="KW-0732">Signal</keyword>
<dbReference type="AlphaFoldDB" id="W7XJX4"/>
<feature type="signal peptide" evidence="1">
    <location>
        <begin position="1"/>
        <end position="20"/>
    </location>
</feature>
<sequence>MIVKILVLIQIILISRIAQCVQVIQMHTQITKDYHLNQRIDLSKEYKKGEEIQYEIKISLVGEYSDYELIIYADDDIIESKFTMQTQIQFPINKDICNQNLYQRNRICIDQMYQYGYQYYLLYQLTIKCLSDICRTRQYFIVQKKRQQSEEKLQPYKMILQKFLFKEQLEKRFYLINQNANLDKIIVLVDEDHPCYNNVQFNFQYQLVEIKCQEEVELVFVSSDLYDLLFLGQQMKNFELQPQIKYNFRQFNHEIFFIRGSCSLRTDQQEVELVSDIAYLVLGIEIFIGEVYIYCNQTTIFLVSDYYNDLFFRTIYIQEPKKGEQYQINYIQQENYYSRDYQYDDCFQFQSKNFYFYVLRSNSTQQIDSKSSTPEELEQEYQIQKISYEINQEICFQNSNQFYQHYFVLNKNKGDIFMHIKRLLKQTTYLIKSKLKYFTPIRMNIESLYFLRVSPCSECALTKICLQTDSEKFKISFISNTKRKFYELDKTNQCQMIFKDVIYDLYIYPEYRKLYSNSRIVYQCYCESSTNIYNTIQINNNEAMEVSVNNYFIRLLYEKQSINSYYNSILKLSPYQGCFKQILAQDNNMFIPVDFIQSQSGDDCQVFLQERYFQEKQNFYQICFLSEIIFDKIQIINKPQIIFKNNFAQISQVIQPFVSFKKSQFNFYSDKILIKTSLSNSIIKINDENILQLHANQILSIDLKQQETIDIIFQLHVQAPVSVTIFFENISYTNDPSNDFDSQFYYLQFYYFWNNQERGFQFKGDFYYQYLYQPISNEKKSNFDLRQLKYSNQLQKLSCNGIKPKGSIGLLIKPFEYQVSQSDETEVYQIKLQNDEQEKSLEIYNVCQQILLNLKLQNLELKSKLFIKYLQPIKIIVILSLRLEEIIILGYGNNFKVYVGTQFRDALSQGNQQYKLGFQILNITLLKIQNLNEQQLKQLFFNNNALLVRNF</sequence>
<dbReference type="InParanoid" id="W7XJX4"/>
<feature type="chain" id="PRO_5004903761" description="Transmembrane protein" evidence="1">
    <location>
        <begin position="21"/>
        <end position="951"/>
    </location>
</feature>
<dbReference type="Proteomes" id="UP000009168">
    <property type="component" value="Unassembled WGS sequence"/>
</dbReference>
<protein>
    <recommendedName>
        <fullName evidence="4">Transmembrane protein</fullName>
    </recommendedName>
</protein>
<proteinExistence type="predicted"/>
<dbReference type="RefSeq" id="XP_012653086.1">
    <property type="nucleotide sequence ID" value="XM_012797632.1"/>
</dbReference>
<dbReference type="KEGG" id="tet:TTHERM_000274704"/>
<evidence type="ECO:0000313" key="2">
    <source>
        <dbReference type="EMBL" id="EWS74409.1"/>
    </source>
</evidence>
<keyword evidence="3" id="KW-1185">Reference proteome</keyword>
<evidence type="ECO:0000313" key="3">
    <source>
        <dbReference type="Proteomes" id="UP000009168"/>
    </source>
</evidence>
<accession>W7XJX4</accession>
<reference evidence="3" key="1">
    <citation type="journal article" date="2006" name="PLoS Biol.">
        <title>Macronuclear genome sequence of the ciliate Tetrahymena thermophila, a model eukaryote.</title>
        <authorList>
            <person name="Eisen J.A."/>
            <person name="Coyne R.S."/>
            <person name="Wu M."/>
            <person name="Wu D."/>
            <person name="Thiagarajan M."/>
            <person name="Wortman J.R."/>
            <person name="Badger J.H."/>
            <person name="Ren Q."/>
            <person name="Amedeo P."/>
            <person name="Jones K.M."/>
            <person name="Tallon L.J."/>
            <person name="Delcher A.L."/>
            <person name="Salzberg S.L."/>
            <person name="Silva J.C."/>
            <person name="Haas B.J."/>
            <person name="Majoros W.H."/>
            <person name="Farzad M."/>
            <person name="Carlton J.M."/>
            <person name="Smith R.K. Jr."/>
            <person name="Garg J."/>
            <person name="Pearlman R.E."/>
            <person name="Karrer K.M."/>
            <person name="Sun L."/>
            <person name="Manning G."/>
            <person name="Elde N.C."/>
            <person name="Turkewitz A.P."/>
            <person name="Asai D.J."/>
            <person name="Wilkes D.E."/>
            <person name="Wang Y."/>
            <person name="Cai H."/>
            <person name="Collins K."/>
            <person name="Stewart B.A."/>
            <person name="Lee S.R."/>
            <person name="Wilamowska K."/>
            <person name="Weinberg Z."/>
            <person name="Ruzzo W.L."/>
            <person name="Wloga D."/>
            <person name="Gaertig J."/>
            <person name="Frankel J."/>
            <person name="Tsao C.-C."/>
            <person name="Gorovsky M.A."/>
            <person name="Keeling P.J."/>
            <person name="Waller R.F."/>
            <person name="Patron N.J."/>
            <person name="Cherry J.M."/>
            <person name="Stover N.A."/>
            <person name="Krieger C.J."/>
            <person name="del Toro C."/>
            <person name="Ryder H.F."/>
            <person name="Williamson S.C."/>
            <person name="Barbeau R.A."/>
            <person name="Hamilton E.P."/>
            <person name="Orias E."/>
        </authorList>
    </citation>
    <scope>NUCLEOTIDE SEQUENCE [LARGE SCALE GENOMIC DNA]</scope>
    <source>
        <strain evidence="3">SB210</strain>
    </source>
</reference>
<name>W7XJX4_TETTS</name>
<evidence type="ECO:0008006" key="4">
    <source>
        <dbReference type="Google" id="ProtNLM"/>
    </source>
</evidence>
<organism evidence="2 3">
    <name type="scientific">Tetrahymena thermophila (strain SB210)</name>
    <dbReference type="NCBI Taxonomy" id="312017"/>
    <lineage>
        <taxon>Eukaryota</taxon>
        <taxon>Sar</taxon>
        <taxon>Alveolata</taxon>
        <taxon>Ciliophora</taxon>
        <taxon>Intramacronucleata</taxon>
        <taxon>Oligohymenophorea</taxon>
        <taxon>Hymenostomatida</taxon>
        <taxon>Tetrahymenina</taxon>
        <taxon>Tetrahymenidae</taxon>
        <taxon>Tetrahymena</taxon>
    </lineage>
</organism>
<dbReference type="GeneID" id="24438141"/>
<dbReference type="EMBL" id="GG662703">
    <property type="protein sequence ID" value="EWS74409.1"/>
    <property type="molecule type" value="Genomic_DNA"/>
</dbReference>
<evidence type="ECO:0000256" key="1">
    <source>
        <dbReference type="SAM" id="SignalP"/>
    </source>
</evidence>